<evidence type="ECO:0000256" key="1">
    <source>
        <dbReference type="SAM" id="Phobius"/>
    </source>
</evidence>
<organism evidence="2 3">
    <name type="scientific">Coccomyxa subellipsoidea</name>
    <dbReference type="NCBI Taxonomy" id="248742"/>
    <lineage>
        <taxon>Eukaryota</taxon>
        <taxon>Viridiplantae</taxon>
        <taxon>Chlorophyta</taxon>
        <taxon>core chlorophytes</taxon>
        <taxon>Trebouxiophyceae</taxon>
        <taxon>Trebouxiophyceae incertae sedis</taxon>
        <taxon>Coccomyxaceae</taxon>
        <taxon>Coccomyxa</taxon>
    </lineage>
</organism>
<evidence type="ECO:0000313" key="3">
    <source>
        <dbReference type="Proteomes" id="UP001491310"/>
    </source>
</evidence>
<keyword evidence="1" id="KW-1133">Transmembrane helix</keyword>
<sequence>MWQEVQKSSRLAKRYQSDAKGQLHLILEQQPSVQQVSCIQLGSVLAMSAVLFINWLLRRRISNRQQKSTVSAGPSAGARLLRLELLATRQSQALIAAERQITKLNTRARLLGRDLQPPLRQVQAENIQQAEALVRISNKLEGLDTDLKDTQQLIGALHGATAKQLQLVLQALQLSQAAKALAQSVAAAVEKDRKAGVGLPMQGSGHAKPEVLHSA</sequence>
<keyword evidence="3" id="KW-1185">Reference proteome</keyword>
<dbReference type="Proteomes" id="UP001491310">
    <property type="component" value="Unassembled WGS sequence"/>
</dbReference>
<evidence type="ECO:0000313" key="2">
    <source>
        <dbReference type="EMBL" id="KAK9904066.1"/>
    </source>
</evidence>
<name>A0ABR2YF11_9CHLO</name>
<proteinExistence type="predicted"/>
<accession>A0ABR2YF11</accession>
<keyword evidence="1" id="KW-0812">Transmembrane</keyword>
<gene>
    <name evidence="2" type="ORF">WJX75_003641</name>
</gene>
<comment type="caution">
    <text evidence="2">The sequence shown here is derived from an EMBL/GenBank/DDBJ whole genome shotgun (WGS) entry which is preliminary data.</text>
</comment>
<dbReference type="EMBL" id="JALJOT010000013">
    <property type="protein sequence ID" value="KAK9904066.1"/>
    <property type="molecule type" value="Genomic_DNA"/>
</dbReference>
<protein>
    <submittedName>
        <fullName evidence="2">Uncharacterized protein</fullName>
    </submittedName>
</protein>
<reference evidence="2 3" key="1">
    <citation type="journal article" date="2024" name="Nat. Commun.">
        <title>Phylogenomics reveals the evolutionary origins of lichenization in chlorophyte algae.</title>
        <authorList>
            <person name="Puginier C."/>
            <person name="Libourel C."/>
            <person name="Otte J."/>
            <person name="Skaloud P."/>
            <person name="Haon M."/>
            <person name="Grisel S."/>
            <person name="Petersen M."/>
            <person name="Berrin J.G."/>
            <person name="Delaux P.M."/>
            <person name="Dal Grande F."/>
            <person name="Keller J."/>
        </authorList>
    </citation>
    <scope>NUCLEOTIDE SEQUENCE [LARGE SCALE GENOMIC DNA]</scope>
    <source>
        <strain evidence="2 3">SAG 216-7</strain>
    </source>
</reference>
<keyword evidence="1" id="KW-0472">Membrane</keyword>
<feature type="transmembrane region" description="Helical" evidence="1">
    <location>
        <begin position="39"/>
        <end position="57"/>
    </location>
</feature>